<dbReference type="SUPFAM" id="SSF54001">
    <property type="entry name" value="Cysteine proteinases"/>
    <property type="match status" value="1"/>
</dbReference>
<keyword evidence="2" id="KW-1185">Reference proteome</keyword>
<evidence type="ECO:0000313" key="1">
    <source>
        <dbReference type="EMBL" id="OWZ19917.1"/>
    </source>
</evidence>
<dbReference type="Gene3D" id="1.10.418.20">
    <property type="match status" value="1"/>
</dbReference>
<protein>
    <recommendedName>
        <fullName evidence="3">Ubiquitin-like protease family profile domain-containing protein</fullName>
    </recommendedName>
</protein>
<organism evidence="1 2">
    <name type="scientific">Phytophthora megakarya</name>
    <dbReference type="NCBI Taxonomy" id="4795"/>
    <lineage>
        <taxon>Eukaryota</taxon>
        <taxon>Sar</taxon>
        <taxon>Stramenopiles</taxon>
        <taxon>Oomycota</taxon>
        <taxon>Peronosporomycetes</taxon>
        <taxon>Peronosporales</taxon>
        <taxon>Peronosporaceae</taxon>
        <taxon>Phytophthora</taxon>
    </lineage>
</organism>
<dbReference type="InterPro" id="IPR038765">
    <property type="entry name" value="Papain-like_cys_pep_sf"/>
</dbReference>
<accession>A0A225WS60</accession>
<evidence type="ECO:0000313" key="2">
    <source>
        <dbReference type="Proteomes" id="UP000198211"/>
    </source>
</evidence>
<dbReference type="OrthoDB" id="49219at2759"/>
<proteinExistence type="predicted"/>
<name>A0A225WS60_9STRA</name>
<evidence type="ECO:0008006" key="3">
    <source>
        <dbReference type="Google" id="ProtNLM"/>
    </source>
</evidence>
<dbReference type="Proteomes" id="UP000198211">
    <property type="component" value="Unassembled WGS sequence"/>
</dbReference>
<dbReference type="AlphaFoldDB" id="A0A225WS60"/>
<gene>
    <name evidence="1" type="ORF">PHMEG_0005742</name>
</gene>
<comment type="caution">
    <text evidence="1">The sequence shown here is derived from an EMBL/GenBank/DDBJ whole genome shotgun (WGS) entry which is preliminary data.</text>
</comment>
<reference evidence="2" key="1">
    <citation type="submission" date="2017-03" db="EMBL/GenBank/DDBJ databases">
        <title>Phytopthora megakarya and P. palmivora, two closely related causual agents of cacao black pod achieved similar genome size and gene model numbers by different mechanisms.</title>
        <authorList>
            <person name="Ali S."/>
            <person name="Shao J."/>
            <person name="Larry D.J."/>
            <person name="Kronmiller B."/>
            <person name="Shen D."/>
            <person name="Strem M.D."/>
            <person name="Melnick R.L."/>
            <person name="Guiltinan M.J."/>
            <person name="Tyler B.M."/>
            <person name="Meinhardt L.W."/>
            <person name="Bailey B.A."/>
        </authorList>
    </citation>
    <scope>NUCLEOTIDE SEQUENCE [LARGE SCALE GENOMIC DNA]</scope>
    <source>
        <strain evidence="2">zdho120</strain>
    </source>
</reference>
<dbReference type="EMBL" id="NBNE01000384">
    <property type="protein sequence ID" value="OWZ19917.1"/>
    <property type="molecule type" value="Genomic_DNA"/>
</dbReference>
<sequence>MQFYRQAKLWMLDQFPQHRALLESRLLKMGKTLDSFCLKRDGGQYVSKAIPCLKNDLKRMLVYLYSSACCETDYQDAVVLCLLWYQQKRNMTKTYEKIRALTWSLPYETYPVISIPVCLDMHWSFVVMQNPVVGKVRQKTISYLVKGFATKPLQNNSYDCGVFMLYFMREVNKALVKRSGGDIFLPQRLGEIFAIPTHERGRFNPDLVRMSFVKLLRNDEILQQDV</sequence>
<dbReference type="STRING" id="4795.A0A225WS60"/>